<protein>
    <submittedName>
        <fullName evidence="2">Uncharacterized protein</fullName>
    </submittedName>
</protein>
<comment type="caution">
    <text evidence="2">The sequence shown here is derived from an EMBL/GenBank/DDBJ whole genome shotgun (WGS) entry which is preliminary data.</text>
</comment>
<dbReference type="Proteomes" id="UP000801492">
    <property type="component" value="Unassembled WGS sequence"/>
</dbReference>
<accession>A0A8K0CN51</accession>
<gene>
    <name evidence="2" type="ORF">ILUMI_15675</name>
</gene>
<name>A0A8K0CN51_IGNLU</name>
<evidence type="ECO:0000313" key="3">
    <source>
        <dbReference type="Proteomes" id="UP000801492"/>
    </source>
</evidence>
<dbReference type="EMBL" id="VTPC01051181">
    <property type="protein sequence ID" value="KAF2890498.1"/>
    <property type="molecule type" value="Genomic_DNA"/>
</dbReference>
<reference evidence="2" key="1">
    <citation type="submission" date="2019-08" db="EMBL/GenBank/DDBJ databases">
        <title>The genome of the North American firefly Photinus pyralis.</title>
        <authorList>
            <consortium name="Photinus pyralis genome working group"/>
            <person name="Fallon T.R."/>
            <person name="Sander Lower S.E."/>
            <person name="Weng J.-K."/>
        </authorList>
    </citation>
    <scope>NUCLEOTIDE SEQUENCE</scope>
    <source>
        <strain evidence="2">TRF0915ILg1</strain>
        <tissue evidence="2">Whole body</tissue>
    </source>
</reference>
<evidence type="ECO:0000313" key="2">
    <source>
        <dbReference type="EMBL" id="KAF2890498.1"/>
    </source>
</evidence>
<dbReference type="AlphaFoldDB" id="A0A8K0CN51"/>
<keyword evidence="3" id="KW-1185">Reference proteome</keyword>
<keyword evidence="1" id="KW-0175">Coiled coil</keyword>
<dbReference type="OrthoDB" id="7481777at2759"/>
<evidence type="ECO:0000256" key="1">
    <source>
        <dbReference type="SAM" id="Coils"/>
    </source>
</evidence>
<organism evidence="2 3">
    <name type="scientific">Ignelater luminosus</name>
    <name type="common">Cucubano</name>
    <name type="synonym">Pyrophorus luminosus</name>
    <dbReference type="NCBI Taxonomy" id="2038154"/>
    <lineage>
        <taxon>Eukaryota</taxon>
        <taxon>Metazoa</taxon>
        <taxon>Ecdysozoa</taxon>
        <taxon>Arthropoda</taxon>
        <taxon>Hexapoda</taxon>
        <taxon>Insecta</taxon>
        <taxon>Pterygota</taxon>
        <taxon>Neoptera</taxon>
        <taxon>Endopterygota</taxon>
        <taxon>Coleoptera</taxon>
        <taxon>Polyphaga</taxon>
        <taxon>Elateriformia</taxon>
        <taxon>Elateroidea</taxon>
        <taxon>Elateridae</taxon>
        <taxon>Agrypninae</taxon>
        <taxon>Pyrophorini</taxon>
        <taxon>Ignelater</taxon>
    </lineage>
</organism>
<feature type="coiled-coil region" evidence="1">
    <location>
        <begin position="52"/>
        <end position="89"/>
    </location>
</feature>
<proteinExistence type="predicted"/>
<sequence>MEDQKIQNVSYNGTHQKNEREAVHAIPGKKGLEEIVFTHNELKDLVSETTFIENLASKTDALNNRVSDLERVNGELHKELDEIKQYTRRNSLRGFGISENKNEDTDNLVLDVFNSKLGLKVTADQVDRSSRCF</sequence>